<dbReference type="Gene3D" id="3.20.20.190">
    <property type="entry name" value="Phosphatidylinositol (PI) phosphodiesterase"/>
    <property type="match status" value="1"/>
</dbReference>
<dbReference type="InterPro" id="IPR017946">
    <property type="entry name" value="PLC-like_Pdiesterase_TIM-brl"/>
</dbReference>
<protein>
    <recommendedName>
        <fullName evidence="3">Phosphatidylinositol-specific phospholipase C X domain-containing protein</fullName>
    </recommendedName>
</protein>
<evidence type="ECO:0008006" key="3">
    <source>
        <dbReference type="Google" id="ProtNLM"/>
    </source>
</evidence>
<accession>A0A9P3C1V8</accession>
<dbReference type="OrthoDB" id="1046782at2759"/>
<dbReference type="InterPro" id="IPR051057">
    <property type="entry name" value="PI-PLC_domain"/>
</dbReference>
<sequence>MAATVLDLENWMKYLDPSTPVIDSYIACSHDASAYRFEGGDNGLHEFVGSICQISDYTGQLRAGSRWFDMRITRDGSTLVMKHGSISFQPFETVLRQIRGFADSHKSEFLFLDLDLDHGDGIAGDVLAMLINVLGDGKEDAFATAHVGPDGKMYNTDLTWAKLRQDGKQYIIIWGEDQKVDGEMKYYDSGKLWAPQARNIRDNWVDDYENKSPEEIVAWLDEALGLWKKERLWITQLINTPKRSYLPGHHPSDCDQRAAPIFNKWLTKFKPGDKLGIVKRDFVNEGWNEAGISYVIRLNKFAQSPEIPLGPTINYLSYIRLRAPDGRYLAVDTKPPGNTNLSLVTLVNGRADNTRFLIREYRKDSTWEWPFTGNLNADSCGANGNVRLVHVDSKFGDDTVVSCAKNSGGFMYWGVGWGPADDWETFLPYNPSNPESSFAIHEGSTIVLRTLWHMYWKAGQDENDYTRLYASTGAIEDATRFVVEKA</sequence>
<organism evidence="1 2">
    <name type="scientific">Aspergillus viridinutans</name>
    <dbReference type="NCBI Taxonomy" id="75553"/>
    <lineage>
        <taxon>Eukaryota</taxon>
        <taxon>Fungi</taxon>
        <taxon>Dikarya</taxon>
        <taxon>Ascomycota</taxon>
        <taxon>Pezizomycotina</taxon>
        <taxon>Eurotiomycetes</taxon>
        <taxon>Eurotiomycetidae</taxon>
        <taxon>Eurotiales</taxon>
        <taxon>Aspergillaceae</taxon>
        <taxon>Aspergillus</taxon>
        <taxon>Aspergillus subgen. Fumigati</taxon>
    </lineage>
</organism>
<dbReference type="PANTHER" id="PTHR13593:SF113">
    <property type="entry name" value="SI:DKEY-266F7.9"/>
    <property type="match status" value="1"/>
</dbReference>
<dbReference type="SUPFAM" id="SSF51695">
    <property type="entry name" value="PLC-like phosphodiesterases"/>
    <property type="match status" value="1"/>
</dbReference>
<dbReference type="GeneID" id="66938137"/>
<dbReference type="Proteomes" id="UP000710440">
    <property type="component" value="Unassembled WGS sequence"/>
</dbReference>
<comment type="caution">
    <text evidence="1">The sequence shown here is derived from an EMBL/GenBank/DDBJ whole genome shotgun (WGS) entry which is preliminary data.</text>
</comment>
<dbReference type="GO" id="GO:0006629">
    <property type="term" value="P:lipid metabolic process"/>
    <property type="evidence" value="ECO:0007669"/>
    <property type="project" value="InterPro"/>
</dbReference>
<evidence type="ECO:0000313" key="1">
    <source>
        <dbReference type="EMBL" id="GIK06037.1"/>
    </source>
</evidence>
<evidence type="ECO:0000313" key="2">
    <source>
        <dbReference type="Proteomes" id="UP000710440"/>
    </source>
</evidence>
<dbReference type="EMBL" id="BOPL01000009">
    <property type="protein sequence ID" value="GIK06037.1"/>
    <property type="molecule type" value="Genomic_DNA"/>
</dbReference>
<dbReference type="GO" id="GO:0008081">
    <property type="term" value="F:phosphoric diester hydrolase activity"/>
    <property type="evidence" value="ECO:0007669"/>
    <property type="project" value="InterPro"/>
</dbReference>
<name>A0A9P3C1V8_ASPVI</name>
<dbReference type="PANTHER" id="PTHR13593">
    <property type="match status" value="1"/>
</dbReference>
<dbReference type="AlphaFoldDB" id="A0A9P3C1V8"/>
<keyword evidence="2" id="KW-1185">Reference proteome</keyword>
<dbReference type="RefSeq" id="XP_043129223.1">
    <property type="nucleotide sequence ID" value="XM_043273288.1"/>
</dbReference>
<proteinExistence type="predicted"/>
<reference evidence="1 2" key="1">
    <citation type="submission" date="2021-02" db="EMBL/GenBank/DDBJ databases">
        <title>Pan-genome distribution and transcriptional activeness of fungal secondary metabolism genes in Aspergillus section Fumigati.</title>
        <authorList>
            <person name="Takahashi H."/>
            <person name="Umemura M."/>
            <person name="Ninomiya A."/>
            <person name="Kusuya Y."/>
            <person name="Urayama S."/>
            <person name="Shimizu M."/>
            <person name="Watanabe A."/>
            <person name="Kamei K."/>
            <person name="Yaguchi T."/>
            <person name="Hagiwara D."/>
        </authorList>
    </citation>
    <scope>NUCLEOTIDE SEQUENCE [LARGE SCALE GENOMIC DNA]</scope>
    <source>
        <strain evidence="1 2">IFM 47045</strain>
    </source>
</reference>
<dbReference type="PROSITE" id="PS50007">
    <property type="entry name" value="PIPLC_X_DOMAIN"/>
    <property type="match status" value="1"/>
</dbReference>
<gene>
    <name evidence="1" type="ORF">Aspvir_010155</name>
</gene>